<evidence type="ECO:0000313" key="2">
    <source>
        <dbReference type="Proteomes" id="UP000805193"/>
    </source>
</evidence>
<evidence type="ECO:0000313" key="1">
    <source>
        <dbReference type="EMBL" id="KAG0442294.1"/>
    </source>
</evidence>
<keyword evidence="2" id="KW-1185">Reference proteome</keyword>
<accession>A0AC60QV90</accession>
<organism evidence="1 2">
    <name type="scientific">Ixodes persulcatus</name>
    <name type="common">Taiga tick</name>
    <dbReference type="NCBI Taxonomy" id="34615"/>
    <lineage>
        <taxon>Eukaryota</taxon>
        <taxon>Metazoa</taxon>
        <taxon>Ecdysozoa</taxon>
        <taxon>Arthropoda</taxon>
        <taxon>Chelicerata</taxon>
        <taxon>Arachnida</taxon>
        <taxon>Acari</taxon>
        <taxon>Parasitiformes</taxon>
        <taxon>Ixodida</taxon>
        <taxon>Ixodoidea</taxon>
        <taxon>Ixodidae</taxon>
        <taxon>Ixodinae</taxon>
        <taxon>Ixodes</taxon>
    </lineage>
</organism>
<comment type="caution">
    <text evidence="1">The sequence shown here is derived from an EMBL/GenBank/DDBJ whole genome shotgun (WGS) entry which is preliminary data.</text>
</comment>
<feature type="non-terminal residue" evidence="1">
    <location>
        <position position="359"/>
    </location>
</feature>
<sequence>GERARKNERLRPPPTQSQSAIPPRSEKDVFSAMVRLNGIASGNAVVCSVCERRRLLPSPPFRGCCGRWSSVVLAMSWLILVFGATAVTSTLTEKPNVPGGAGSLDLEAAAAAASSSPGPRTPSKFGVNVCFRGSIPQCCDGWTRRYGRGGHCITPVCRRPCGGGYCVRPNTCRCPSGQLAPSCPISPLLSKPRPGLGPVPSLPAPVGTGAPRHITPEATLGLCREPCQNGGRCIGKDRCACVYGYTGRHCERDYRTGPCFRKLRQSFCSDQLAGVVCTRQLCCATVGVAWGHPCEGCPSQLECDKGYITNIHSRGCQDVNECEAIPGLCDEGICVNTPGSFRCECKEGYERNERTHKCE</sequence>
<feature type="non-terminal residue" evidence="1">
    <location>
        <position position="1"/>
    </location>
</feature>
<name>A0AC60QV90_IXOPE</name>
<proteinExistence type="predicted"/>
<dbReference type="Proteomes" id="UP000805193">
    <property type="component" value="Unassembled WGS sequence"/>
</dbReference>
<reference evidence="1 2" key="1">
    <citation type="journal article" date="2020" name="Cell">
        <title>Large-Scale Comparative Analyses of Tick Genomes Elucidate Their Genetic Diversity and Vector Capacities.</title>
        <authorList>
            <consortium name="Tick Genome and Microbiome Consortium (TIGMIC)"/>
            <person name="Jia N."/>
            <person name="Wang J."/>
            <person name="Shi W."/>
            <person name="Du L."/>
            <person name="Sun Y."/>
            <person name="Zhan W."/>
            <person name="Jiang J.F."/>
            <person name="Wang Q."/>
            <person name="Zhang B."/>
            <person name="Ji P."/>
            <person name="Bell-Sakyi L."/>
            <person name="Cui X.M."/>
            <person name="Yuan T.T."/>
            <person name="Jiang B.G."/>
            <person name="Yang W.F."/>
            <person name="Lam T.T."/>
            <person name="Chang Q.C."/>
            <person name="Ding S.J."/>
            <person name="Wang X.J."/>
            <person name="Zhu J.G."/>
            <person name="Ruan X.D."/>
            <person name="Zhao L."/>
            <person name="Wei J.T."/>
            <person name="Ye R.Z."/>
            <person name="Que T.C."/>
            <person name="Du C.H."/>
            <person name="Zhou Y.H."/>
            <person name="Cheng J.X."/>
            <person name="Dai P.F."/>
            <person name="Guo W.B."/>
            <person name="Han X.H."/>
            <person name="Huang E.J."/>
            <person name="Li L.F."/>
            <person name="Wei W."/>
            <person name="Gao Y.C."/>
            <person name="Liu J.Z."/>
            <person name="Shao H.Z."/>
            <person name="Wang X."/>
            <person name="Wang C.C."/>
            <person name="Yang T.C."/>
            <person name="Huo Q.B."/>
            <person name="Li W."/>
            <person name="Chen H.Y."/>
            <person name="Chen S.E."/>
            <person name="Zhou L.G."/>
            <person name="Ni X.B."/>
            <person name="Tian J.H."/>
            <person name="Sheng Y."/>
            <person name="Liu T."/>
            <person name="Pan Y.S."/>
            <person name="Xia L.Y."/>
            <person name="Li J."/>
            <person name="Zhao F."/>
            <person name="Cao W.C."/>
        </authorList>
    </citation>
    <scope>NUCLEOTIDE SEQUENCE [LARGE SCALE GENOMIC DNA]</scope>
    <source>
        <strain evidence="1">Iper-2018</strain>
    </source>
</reference>
<dbReference type="EMBL" id="JABSTQ010004407">
    <property type="protein sequence ID" value="KAG0442294.1"/>
    <property type="molecule type" value="Genomic_DNA"/>
</dbReference>
<protein>
    <submittedName>
        <fullName evidence="1">Uncharacterized protein</fullName>
    </submittedName>
</protein>
<gene>
    <name evidence="1" type="ORF">HPB47_015744</name>
</gene>